<gene>
    <name evidence="2" type="ORF">IW261DRAFT_1675966</name>
</gene>
<reference evidence="2" key="1">
    <citation type="submission" date="2023-06" db="EMBL/GenBank/DDBJ databases">
        <authorList>
            <consortium name="Lawrence Berkeley National Laboratory"/>
            <person name="Ahrendt S."/>
            <person name="Sahu N."/>
            <person name="Indic B."/>
            <person name="Wong-Bajracharya J."/>
            <person name="Merenyi Z."/>
            <person name="Ke H.-M."/>
            <person name="Monk M."/>
            <person name="Kocsube S."/>
            <person name="Drula E."/>
            <person name="Lipzen A."/>
            <person name="Balint B."/>
            <person name="Henrissat B."/>
            <person name="Andreopoulos B."/>
            <person name="Martin F.M."/>
            <person name="Harder C.B."/>
            <person name="Rigling D."/>
            <person name="Ford K.L."/>
            <person name="Foster G.D."/>
            <person name="Pangilinan J."/>
            <person name="Papanicolaou A."/>
            <person name="Barry K."/>
            <person name="LaButti K."/>
            <person name="Viragh M."/>
            <person name="Koriabine M."/>
            <person name="Yan M."/>
            <person name="Riley R."/>
            <person name="Champramary S."/>
            <person name="Plett K.L."/>
            <person name="Tsai I.J."/>
            <person name="Slot J."/>
            <person name="Sipos G."/>
            <person name="Plett J."/>
            <person name="Nagy L.G."/>
            <person name="Grigoriev I.V."/>
        </authorList>
    </citation>
    <scope>NUCLEOTIDE SEQUENCE</scope>
    <source>
        <strain evidence="2">ICMP 16352</strain>
    </source>
</reference>
<evidence type="ECO:0000313" key="3">
    <source>
        <dbReference type="Proteomes" id="UP001175227"/>
    </source>
</evidence>
<dbReference type="AlphaFoldDB" id="A0AA39U9L7"/>
<evidence type="ECO:0000313" key="2">
    <source>
        <dbReference type="EMBL" id="KAK0470700.1"/>
    </source>
</evidence>
<accession>A0AA39U9L7</accession>
<dbReference type="Proteomes" id="UP001175227">
    <property type="component" value="Unassembled WGS sequence"/>
</dbReference>
<dbReference type="Gene3D" id="1.25.40.570">
    <property type="match status" value="1"/>
</dbReference>
<keyword evidence="3" id="KW-1185">Reference proteome</keyword>
<evidence type="ECO:0000256" key="1">
    <source>
        <dbReference type="SAM" id="MobiDB-lite"/>
    </source>
</evidence>
<proteinExistence type="predicted"/>
<sequence length="154" mass="17271">MLDATKDGPAPMVSMKKSTPEQDRVQSKLDLTTALSYLSQDNYEKVACSLLWLGLMWDLGKWAGRLISTSNVTVYRMVCTMASLLCGTFKVHMLHNQIFKHLLQGTGDVLATKHDQNGQTGLRRRQRTHPPCITIEAPSLHLIFEEKSLQEEAG</sequence>
<protein>
    <submittedName>
        <fullName evidence="2">Uncharacterized protein</fullName>
    </submittedName>
</protein>
<organism evidence="2 3">
    <name type="scientific">Armillaria novae-zelandiae</name>
    <dbReference type="NCBI Taxonomy" id="153914"/>
    <lineage>
        <taxon>Eukaryota</taxon>
        <taxon>Fungi</taxon>
        <taxon>Dikarya</taxon>
        <taxon>Basidiomycota</taxon>
        <taxon>Agaricomycotina</taxon>
        <taxon>Agaricomycetes</taxon>
        <taxon>Agaricomycetidae</taxon>
        <taxon>Agaricales</taxon>
        <taxon>Marasmiineae</taxon>
        <taxon>Physalacriaceae</taxon>
        <taxon>Armillaria</taxon>
    </lineage>
</organism>
<comment type="caution">
    <text evidence="2">The sequence shown here is derived from an EMBL/GenBank/DDBJ whole genome shotgun (WGS) entry which is preliminary data.</text>
</comment>
<name>A0AA39U9L7_9AGAR</name>
<dbReference type="EMBL" id="JAUEPR010000060">
    <property type="protein sequence ID" value="KAK0470700.1"/>
    <property type="molecule type" value="Genomic_DNA"/>
</dbReference>
<feature type="region of interest" description="Disordered" evidence="1">
    <location>
        <begin position="1"/>
        <end position="21"/>
    </location>
</feature>